<dbReference type="AlphaFoldDB" id="A0A6J4LSL3"/>
<evidence type="ECO:0000313" key="2">
    <source>
        <dbReference type="EMBL" id="CAA9340605.1"/>
    </source>
</evidence>
<feature type="compositionally biased region" description="Basic and acidic residues" evidence="1">
    <location>
        <begin position="65"/>
        <end position="79"/>
    </location>
</feature>
<feature type="region of interest" description="Disordered" evidence="1">
    <location>
        <begin position="1"/>
        <end position="91"/>
    </location>
</feature>
<accession>A0A6J4LSL3</accession>
<reference evidence="2" key="1">
    <citation type="submission" date="2020-02" db="EMBL/GenBank/DDBJ databases">
        <authorList>
            <person name="Meier V. D."/>
        </authorList>
    </citation>
    <scope>NUCLEOTIDE SEQUENCE</scope>
    <source>
        <strain evidence="2">AVDCRST_MAG61</strain>
    </source>
</reference>
<evidence type="ECO:0000256" key="1">
    <source>
        <dbReference type="SAM" id="MobiDB-lite"/>
    </source>
</evidence>
<organism evidence="2">
    <name type="scientific">uncultured Friedmanniella sp</name>
    <dbReference type="NCBI Taxonomy" id="335381"/>
    <lineage>
        <taxon>Bacteria</taxon>
        <taxon>Bacillati</taxon>
        <taxon>Actinomycetota</taxon>
        <taxon>Actinomycetes</taxon>
        <taxon>Propionibacteriales</taxon>
        <taxon>Nocardioidaceae</taxon>
        <taxon>Friedmanniella</taxon>
        <taxon>environmental samples</taxon>
    </lineage>
</organism>
<gene>
    <name evidence="2" type="ORF">AVDCRST_MAG61-3437</name>
</gene>
<proteinExistence type="predicted"/>
<sequence length="91" mass="9661">AGTGTAHAGAGGRDRRRGSPRLAGARAVRPDRPGGVLPGEGRLHPRGQEGLPLLRRPRRVPGVRAAERRALRDLGRAERAGAPQAQEARRL</sequence>
<feature type="non-terminal residue" evidence="2">
    <location>
        <position position="91"/>
    </location>
</feature>
<feature type="non-terminal residue" evidence="2">
    <location>
        <position position="1"/>
    </location>
</feature>
<dbReference type="EMBL" id="CADCTT010000417">
    <property type="protein sequence ID" value="CAA9340605.1"/>
    <property type="molecule type" value="Genomic_DNA"/>
</dbReference>
<name>A0A6J4LSL3_9ACTN</name>
<protein>
    <submittedName>
        <fullName evidence="2">Transcription_WhiB</fullName>
    </submittedName>
</protein>